<keyword evidence="1" id="KW-0863">Zinc-finger</keyword>
<feature type="domain" description="RING-type" evidence="2">
    <location>
        <begin position="95"/>
        <end position="140"/>
    </location>
</feature>
<dbReference type="PROSITE" id="PS50089">
    <property type="entry name" value="ZF_RING_2"/>
    <property type="match status" value="1"/>
</dbReference>
<dbReference type="InterPro" id="IPR001841">
    <property type="entry name" value="Znf_RING"/>
</dbReference>
<keyword evidence="1" id="KW-0862">Zinc</keyword>
<evidence type="ECO:0000259" key="2">
    <source>
        <dbReference type="PROSITE" id="PS50089"/>
    </source>
</evidence>
<accession>A0A7S0G536</accession>
<dbReference type="EMBL" id="HBEK01018231">
    <property type="protein sequence ID" value="CAD8399972.1"/>
    <property type="molecule type" value="Transcribed_RNA"/>
</dbReference>
<evidence type="ECO:0000256" key="1">
    <source>
        <dbReference type="PROSITE-ProRule" id="PRU00175"/>
    </source>
</evidence>
<dbReference type="SUPFAM" id="SSF57850">
    <property type="entry name" value="RING/U-box"/>
    <property type="match status" value="1"/>
</dbReference>
<protein>
    <recommendedName>
        <fullName evidence="2">RING-type domain-containing protein</fullName>
    </recommendedName>
</protein>
<proteinExistence type="predicted"/>
<dbReference type="SMART" id="SM00184">
    <property type="entry name" value="RING"/>
    <property type="match status" value="1"/>
</dbReference>
<dbReference type="UniPathway" id="UPA00143"/>
<dbReference type="Pfam" id="PF13639">
    <property type="entry name" value="zf-RING_2"/>
    <property type="match status" value="1"/>
</dbReference>
<gene>
    <name evidence="3" type="ORF">RMAR0315_LOCUS9965</name>
</gene>
<dbReference type="AlphaFoldDB" id="A0A7S0G536"/>
<sequence length="173" mass="19080">MLGSVAVVAIAGALLLGIGLAVTAFVTIEARKHSGDREGFGNQDERSVSRRPRLRAVVVLDVNTNDAIATTLEDVKDQLDQIGDHKAMVEPKDICSICLSEFDEEDGTKFVSSTCHHAYHLNCIGKWVYRRRNLACPICRTTFIPNEEDPTFEKFVAGEHSPENHVTEELAVT</sequence>
<organism evidence="3">
    <name type="scientific">Rhodosorus marinus</name>
    <dbReference type="NCBI Taxonomy" id="101924"/>
    <lineage>
        <taxon>Eukaryota</taxon>
        <taxon>Rhodophyta</taxon>
        <taxon>Stylonematophyceae</taxon>
        <taxon>Stylonematales</taxon>
        <taxon>Stylonemataceae</taxon>
        <taxon>Rhodosorus</taxon>
    </lineage>
</organism>
<dbReference type="PANTHER" id="PTHR45676">
    <property type="entry name" value="RING-H2 FINGER PROTEIN ATL51-RELATED"/>
    <property type="match status" value="1"/>
</dbReference>
<dbReference type="GO" id="GO:0008270">
    <property type="term" value="F:zinc ion binding"/>
    <property type="evidence" value="ECO:0007669"/>
    <property type="project" value="UniProtKB-KW"/>
</dbReference>
<name>A0A7S0G536_9RHOD</name>
<evidence type="ECO:0000313" key="3">
    <source>
        <dbReference type="EMBL" id="CAD8399972.1"/>
    </source>
</evidence>
<dbReference type="InterPro" id="IPR013083">
    <property type="entry name" value="Znf_RING/FYVE/PHD"/>
</dbReference>
<keyword evidence="1" id="KW-0479">Metal-binding</keyword>
<reference evidence="3" key="1">
    <citation type="submission" date="2021-01" db="EMBL/GenBank/DDBJ databases">
        <authorList>
            <person name="Corre E."/>
            <person name="Pelletier E."/>
            <person name="Niang G."/>
            <person name="Scheremetjew M."/>
            <person name="Finn R."/>
            <person name="Kale V."/>
            <person name="Holt S."/>
            <person name="Cochrane G."/>
            <person name="Meng A."/>
            <person name="Brown T."/>
            <person name="Cohen L."/>
        </authorList>
    </citation>
    <scope>NUCLEOTIDE SEQUENCE</scope>
    <source>
        <strain evidence="3">UTEX LB 2760</strain>
    </source>
</reference>
<dbReference type="Gene3D" id="3.30.40.10">
    <property type="entry name" value="Zinc/RING finger domain, C3HC4 (zinc finger)"/>
    <property type="match status" value="1"/>
</dbReference>
<dbReference type="PANTHER" id="PTHR45676:SF41">
    <property type="entry name" value="RING-H2 FINGER PROTEIN ATL66"/>
    <property type="match status" value="1"/>
</dbReference>
<dbReference type="GO" id="GO:0016567">
    <property type="term" value="P:protein ubiquitination"/>
    <property type="evidence" value="ECO:0007669"/>
    <property type="project" value="UniProtKB-UniPathway"/>
</dbReference>